<evidence type="ECO:0000256" key="2">
    <source>
        <dbReference type="ARBA" id="ARBA00022475"/>
    </source>
</evidence>
<keyword evidence="5 6" id="KW-0472">Membrane</keyword>
<protein>
    <submittedName>
        <fullName evidence="7">LysE family translocator</fullName>
    </submittedName>
</protein>
<proteinExistence type="predicted"/>
<dbReference type="PANTHER" id="PTHR30086:SF20">
    <property type="entry name" value="ARGININE EXPORTER PROTEIN ARGO-RELATED"/>
    <property type="match status" value="1"/>
</dbReference>
<evidence type="ECO:0000256" key="3">
    <source>
        <dbReference type="ARBA" id="ARBA00022692"/>
    </source>
</evidence>
<comment type="subcellular location">
    <subcellularLocation>
        <location evidence="1">Cell membrane</location>
        <topology evidence="1">Multi-pass membrane protein</topology>
    </subcellularLocation>
</comment>
<evidence type="ECO:0000313" key="7">
    <source>
        <dbReference type="EMBL" id="PEH38284.1"/>
    </source>
</evidence>
<keyword evidence="2" id="KW-1003">Cell membrane</keyword>
<evidence type="ECO:0000256" key="4">
    <source>
        <dbReference type="ARBA" id="ARBA00022989"/>
    </source>
</evidence>
<dbReference type="GO" id="GO:0005886">
    <property type="term" value="C:plasma membrane"/>
    <property type="evidence" value="ECO:0007669"/>
    <property type="project" value="UniProtKB-SubCell"/>
</dbReference>
<dbReference type="Pfam" id="PF01810">
    <property type="entry name" value="LysE"/>
    <property type="match status" value="1"/>
</dbReference>
<dbReference type="InterPro" id="IPR001123">
    <property type="entry name" value="LeuE-type"/>
</dbReference>
<gene>
    <name evidence="7" type="ORF">CRM94_28150</name>
</gene>
<feature type="transmembrane region" description="Helical" evidence="6">
    <location>
        <begin position="112"/>
        <end position="129"/>
    </location>
</feature>
<feature type="transmembrane region" description="Helical" evidence="6">
    <location>
        <begin position="149"/>
        <end position="172"/>
    </location>
</feature>
<comment type="caution">
    <text evidence="7">The sequence shown here is derived from an EMBL/GenBank/DDBJ whole genome shotgun (WGS) entry which is preliminary data.</text>
</comment>
<accession>A0A2A7S3N2</accession>
<dbReference type="AlphaFoldDB" id="A0A2A7S3N2"/>
<evidence type="ECO:0000256" key="5">
    <source>
        <dbReference type="ARBA" id="ARBA00023136"/>
    </source>
</evidence>
<keyword evidence="3 6" id="KW-0812">Transmembrane</keyword>
<keyword evidence="4 6" id="KW-1133">Transmembrane helix</keyword>
<evidence type="ECO:0000313" key="8">
    <source>
        <dbReference type="Proteomes" id="UP000220629"/>
    </source>
</evidence>
<feature type="transmembrane region" description="Helical" evidence="6">
    <location>
        <begin position="6"/>
        <end position="28"/>
    </location>
</feature>
<dbReference type="RefSeq" id="WP_096748768.1">
    <property type="nucleotide sequence ID" value="NZ_CADEPO010000002.1"/>
</dbReference>
<dbReference type="PIRSF" id="PIRSF006324">
    <property type="entry name" value="LeuE"/>
    <property type="match status" value="1"/>
</dbReference>
<dbReference type="GO" id="GO:0015171">
    <property type="term" value="F:amino acid transmembrane transporter activity"/>
    <property type="evidence" value="ECO:0007669"/>
    <property type="project" value="TreeGrafter"/>
</dbReference>
<dbReference type="EMBL" id="PDDY01000004">
    <property type="protein sequence ID" value="PEH38284.1"/>
    <property type="molecule type" value="Genomic_DNA"/>
</dbReference>
<dbReference type="PANTHER" id="PTHR30086">
    <property type="entry name" value="ARGININE EXPORTER PROTEIN ARGO"/>
    <property type="match status" value="1"/>
</dbReference>
<dbReference type="Proteomes" id="UP000220629">
    <property type="component" value="Unassembled WGS sequence"/>
</dbReference>
<feature type="transmembrane region" description="Helical" evidence="6">
    <location>
        <begin position="40"/>
        <end position="65"/>
    </location>
</feature>
<evidence type="ECO:0000256" key="1">
    <source>
        <dbReference type="ARBA" id="ARBA00004651"/>
    </source>
</evidence>
<organism evidence="7 8">
    <name type="scientific">Burkholderia gladioli</name>
    <name type="common">Pseudomonas marginata</name>
    <name type="synonym">Phytomonas marginata</name>
    <dbReference type="NCBI Taxonomy" id="28095"/>
    <lineage>
        <taxon>Bacteria</taxon>
        <taxon>Pseudomonadati</taxon>
        <taxon>Pseudomonadota</taxon>
        <taxon>Betaproteobacteria</taxon>
        <taxon>Burkholderiales</taxon>
        <taxon>Burkholderiaceae</taxon>
        <taxon>Burkholderia</taxon>
    </lineage>
</organism>
<feature type="transmembrane region" description="Helical" evidence="6">
    <location>
        <begin position="184"/>
        <end position="203"/>
    </location>
</feature>
<evidence type="ECO:0000256" key="6">
    <source>
        <dbReference type="SAM" id="Phobius"/>
    </source>
</evidence>
<name>A0A2A7S3N2_BURGA</name>
<sequence length="208" mass="22215">MTFSALLVFSLVMLAGIATPGPTVLLALSNASHFGLRRASFGMAGALAADLLLVTLVALGLGAVLAASETLFVALKWLGAAWLAYVGWRLLRASGQAVGPDPERVAPARRALFLRSFFIAMSNPKYYLFMTALLPQFVDRGQPVAAQYFALGLTVGALDVVVMTAYALIGIRSVALFRERGVRWMNRISGGMLLLLAGSVALYRRGTH</sequence>
<reference evidence="8" key="1">
    <citation type="submission" date="2017-09" db="EMBL/GenBank/DDBJ databases">
        <title>FDA dAtabase for Regulatory Grade micrObial Sequences (FDA-ARGOS): Supporting development and validation of Infectious Disease Dx tests.</title>
        <authorList>
            <person name="Minogue T."/>
            <person name="Wolcott M."/>
            <person name="Wasieloski L."/>
            <person name="Aguilar W."/>
            <person name="Moore D."/>
            <person name="Tallon L."/>
            <person name="Sadzewicz L."/>
            <person name="Ott S."/>
            <person name="Zhao X."/>
            <person name="Nagaraj S."/>
            <person name="Vavikolanu K."/>
            <person name="Aluvathingal J."/>
            <person name="Nadendla S."/>
            <person name="Sichtig H."/>
        </authorList>
    </citation>
    <scope>NUCLEOTIDE SEQUENCE [LARGE SCALE GENOMIC DNA]</scope>
    <source>
        <strain evidence="8">FDAARGOS_390</strain>
    </source>
</reference>